<name>A0A2X0QVE5_9PROT</name>
<evidence type="ECO:0000313" key="2">
    <source>
        <dbReference type="EMBL" id="SPS05568.1"/>
    </source>
</evidence>
<gene>
    <name evidence="2" type="ORF">NITFAB_1158</name>
</gene>
<dbReference type="GO" id="GO:0004803">
    <property type="term" value="F:transposase activity"/>
    <property type="evidence" value="ECO:0007669"/>
    <property type="project" value="InterPro"/>
</dbReference>
<feature type="domain" description="Transposase IS4-like" evidence="1">
    <location>
        <begin position="18"/>
        <end position="56"/>
    </location>
</feature>
<dbReference type="GO" id="GO:0006313">
    <property type="term" value="P:DNA transposition"/>
    <property type="evidence" value="ECO:0007669"/>
    <property type="project" value="InterPro"/>
</dbReference>
<dbReference type="Pfam" id="PF01609">
    <property type="entry name" value="DDE_Tnp_1"/>
    <property type="match status" value="1"/>
</dbReference>
<dbReference type="GO" id="GO:0003677">
    <property type="term" value="F:DNA binding"/>
    <property type="evidence" value="ECO:0007669"/>
    <property type="project" value="InterPro"/>
</dbReference>
<dbReference type="AlphaFoldDB" id="A0A2X0QVE5"/>
<dbReference type="EMBL" id="LS423452">
    <property type="protein sequence ID" value="SPS05568.1"/>
    <property type="molecule type" value="Genomic_DNA"/>
</dbReference>
<sequence>MQLLVERVIVSPNHIELQLRANVEHAFRVLKCQFGFTKVRYRGLEKNANHLFAAFARVNIAGVMRLRQAGRPGNCRSSEKIPHWACLNYGISSI</sequence>
<reference evidence="2" key="1">
    <citation type="submission" date="2018-05" db="EMBL/GenBank/DDBJ databases">
        <authorList>
            <person name="Lanie J.A."/>
            <person name="Ng W.-L."/>
            <person name="Kazmierczak K.M."/>
            <person name="Andrzejewski T.M."/>
            <person name="Davidsen T.M."/>
            <person name="Wayne K.J."/>
            <person name="Tettelin H."/>
            <person name="Glass J.I."/>
            <person name="Rusch D."/>
            <person name="Podicherti R."/>
            <person name="Tsui H.-C.T."/>
            <person name="Winkler M.E."/>
        </authorList>
    </citation>
    <scope>NUCLEOTIDE SEQUENCE</scope>
    <source>
        <strain evidence="2">KNB</strain>
    </source>
</reference>
<organism evidence="2">
    <name type="scientific">Candidatus Nitrotoga fabula</name>
    <dbReference type="NCBI Taxonomy" id="2182327"/>
    <lineage>
        <taxon>Bacteria</taxon>
        <taxon>Pseudomonadati</taxon>
        <taxon>Pseudomonadota</taxon>
        <taxon>Betaproteobacteria</taxon>
        <taxon>Nitrosomonadales</taxon>
        <taxon>Gallionellaceae</taxon>
        <taxon>Candidatus Nitrotoga</taxon>
    </lineage>
</organism>
<proteinExistence type="predicted"/>
<dbReference type="InterPro" id="IPR002559">
    <property type="entry name" value="Transposase_11"/>
</dbReference>
<accession>A0A2X0QVE5</accession>
<protein>
    <recommendedName>
        <fullName evidence="1">Transposase IS4-like domain-containing protein</fullName>
    </recommendedName>
</protein>
<evidence type="ECO:0000259" key="1">
    <source>
        <dbReference type="Pfam" id="PF01609"/>
    </source>
</evidence>